<dbReference type="PANTHER" id="PTHR10544">
    <property type="entry name" value="60S RIBOSOMAL PROTEIN L28"/>
    <property type="match status" value="1"/>
</dbReference>
<dbReference type="InterPro" id="IPR002672">
    <property type="entry name" value="Ribosomal_eL28"/>
</dbReference>
<evidence type="ECO:0000313" key="6">
    <source>
        <dbReference type="EMBL" id="KAK5627731.1"/>
    </source>
</evidence>
<evidence type="ECO:0000256" key="3">
    <source>
        <dbReference type="ARBA" id="ARBA00023274"/>
    </source>
</evidence>
<dbReference type="Proteomes" id="UP001305414">
    <property type="component" value="Unassembled WGS sequence"/>
</dbReference>
<dbReference type="FunFam" id="3.30.390.110:FF:000002">
    <property type="entry name" value="60S ribosomal protein L28"/>
    <property type="match status" value="1"/>
</dbReference>
<keyword evidence="7" id="KW-1185">Reference proteome</keyword>
<dbReference type="GO" id="GO:0005840">
    <property type="term" value="C:ribosome"/>
    <property type="evidence" value="ECO:0007669"/>
    <property type="project" value="UniProtKB-KW"/>
</dbReference>
<protein>
    <recommendedName>
        <fullName evidence="5">Ribosomal eL28/Mak16 domain-containing protein</fullName>
    </recommendedName>
</protein>
<gene>
    <name evidence="6" type="ORF">RRF57_003446</name>
</gene>
<proteinExistence type="inferred from homology"/>
<evidence type="ECO:0000313" key="7">
    <source>
        <dbReference type="Proteomes" id="UP001305414"/>
    </source>
</evidence>
<dbReference type="Gene3D" id="3.30.390.110">
    <property type="match status" value="1"/>
</dbReference>
<dbReference type="GO" id="GO:0006412">
    <property type="term" value="P:translation"/>
    <property type="evidence" value="ECO:0007669"/>
    <property type="project" value="InterPro"/>
</dbReference>
<keyword evidence="2" id="KW-0689">Ribosomal protein</keyword>
<reference evidence="6 7" key="1">
    <citation type="submission" date="2023-10" db="EMBL/GenBank/DDBJ databases">
        <title>Draft genome sequence of Xylaria bambusicola isolate GMP-LS, the root and basal stem rot pathogen of sugarcane in Indonesia.</title>
        <authorList>
            <person name="Selvaraj P."/>
            <person name="Muralishankar V."/>
            <person name="Muruganantham S."/>
            <person name="Sp S."/>
            <person name="Haryani S."/>
            <person name="Lau K.J.X."/>
            <person name="Naqvi N.I."/>
        </authorList>
    </citation>
    <scope>NUCLEOTIDE SEQUENCE [LARGE SCALE GENOMIC DNA]</scope>
    <source>
        <strain evidence="6">GMP-LS</strain>
    </source>
</reference>
<dbReference type="EMBL" id="JAWHQM010000006">
    <property type="protein sequence ID" value="KAK5627731.1"/>
    <property type="molecule type" value="Genomic_DNA"/>
</dbReference>
<feature type="region of interest" description="Disordered" evidence="4">
    <location>
        <begin position="169"/>
        <end position="198"/>
    </location>
</feature>
<dbReference type="InterPro" id="IPR029004">
    <property type="entry name" value="Ribosomal_eL28/Mak16"/>
</dbReference>
<dbReference type="GO" id="GO:0003735">
    <property type="term" value="F:structural constituent of ribosome"/>
    <property type="evidence" value="ECO:0007669"/>
    <property type="project" value="InterPro"/>
</dbReference>
<evidence type="ECO:0000256" key="2">
    <source>
        <dbReference type="ARBA" id="ARBA00022980"/>
    </source>
</evidence>
<accession>A0AAN7ULT9</accession>
<dbReference type="GO" id="GO:1990904">
    <property type="term" value="C:ribonucleoprotein complex"/>
    <property type="evidence" value="ECO:0007669"/>
    <property type="project" value="UniProtKB-KW"/>
</dbReference>
<evidence type="ECO:0000256" key="4">
    <source>
        <dbReference type="SAM" id="MobiDB-lite"/>
    </source>
</evidence>
<feature type="compositionally biased region" description="Basic and acidic residues" evidence="4">
    <location>
        <begin position="176"/>
        <end position="188"/>
    </location>
</feature>
<dbReference type="AlphaFoldDB" id="A0AAN7ULT9"/>
<name>A0AAN7ULT9_9PEZI</name>
<sequence length="198" mass="21546">MSELSDIRTILGLGKDEITSNKRSSRLPNSVDNYLRKAPKSCNFTMASPQVSSDLIWEIVRNNNSFLVKRKASGGVQFSRDNLNLTNKHARKCQWAGFVNDKAIGVVPGEKNAVKVLSKKTSAANKPASAITETTYSGGKSARKTYVAVAQQAAKSNYRADLRQAAVARASAIRHSYKEPKPTPEPKPRGAKAKKAAE</sequence>
<dbReference type="Pfam" id="PF01778">
    <property type="entry name" value="Ribosomal_L28e"/>
    <property type="match status" value="1"/>
</dbReference>
<evidence type="ECO:0000256" key="1">
    <source>
        <dbReference type="ARBA" id="ARBA00007926"/>
    </source>
</evidence>
<keyword evidence="3" id="KW-0687">Ribonucleoprotein</keyword>
<organism evidence="6 7">
    <name type="scientific">Xylaria bambusicola</name>
    <dbReference type="NCBI Taxonomy" id="326684"/>
    <lineage>
        <taxon>Eukaryota</taxon>
        <taxon>Fungi</taxon>
        <taxon>Dikarya</taxon>
        <taxon>Ascomycota</taxon>
        <taxon>Pezizomycotina</taxon>
        <taxon>Sordariomycetes</taxon>
        <taxon>Xylariomycetidae</taxon>
        <taxon>Xylariales</taxon>
        <taxon>Xylariaceae</taxon>
        <taxon>Xylaria</taxon>
    </lineage>
</organism>
<comment type="similarity">
    <text evidence="1">Belongs to the eukaryotic ribosomal protein eL28 family.</text>
</comment>
<feature type="compositionally biased region" description="Basic residues" evidence="4">
    <location>
        <begin position="189"/>
        <end position="198"/>
    </location>
</feature>
<evidence type="ECO:0000259" key="5">
    <source>
        <dbReference type="Pfam" id="PF01778"/>
    </source>
</evidence>
<comment type="caution">
    <text evidence="6">The sequence shown here is derived from an EMBL/GenBank/DDBJ whole genome shotgun (WGS) entry which is preliminary data.</text>
</comment>
<feature type="domain" description="Ribosomal eL28/Mak16" evidence="5">
    <location>
        <begin position="55"/>
        <end position="176"/>
    </location>
</feature>